<evidence type="ECO:0000313" key="9">
    <source>
        <dbReference type="EnsemblMetazoa" id="CJA10075.1"/>
    </source>
</evidence>
<evidence type="ECO:0000256" key="3">
    <source>
        <dbReference type="ARBA" id="ARBA00023125"/>
    </source>
</evidence>
<dbReference type="GO" id="GO:0000978">
    <property type="term" value="F:RNA polymerase II cis-regulatory region sequence-specific DNA binding"/>
    <property type="evidence" value="ECO:0007669"/>
    <property type="project" value="TreeGrafter"/>
</dbReference>
<feature type="domain" description="HTH myb-type" evidence="8">
    <location>
        <begin position="348"/>
        <end position="403"/>
    </location>
</feature>
<dbReference type="InterPro" id="IPR009057">
    <property type="entry name" value="Homeodomain-like_sf"/>
</dbReference>
<dbReference type="Proteomes" id="UP000005237">
    <property type="component" value="Unassembled WGS sequence"/>
</dbReference>
<feature type="domain" description="Myb-like" evidence="7">
    <location>
        <begin position="401"/>
        <end position="452"/>
    </location>
</feature>
<evidence type="ECO:0000259" key="8">
    <source>
        <dbReference type="PROSITE" id="PS51294"/>
    </source>
</evidence>
<dbReference type="InterPro" id="IPR017930">
    <property type="entry name" value="Myb_dom"/>
</dbReference>
<dbReference type="AlphaFoldDB" id="A0A8R1HYX3"/>
<accession>A0A8R1HYX3</accession>
<dbReference type="GO" id="GO:0001006">
    <property type="term" value="F:RNA polymerase III type 3 promoter sequence-specific DNA binding"/>
    <property type="evidence" value="ECO:0007669"/>
    <property type="project" value="TreeGrafter"/>
</dbReference>
<evidence type="ECO:0008006" key="11">
    <source>
        <dbReference type="Google" id="ProtNLM"/>
    </source>
</evidence>
<protein>
    <recommendedName>
        <fullName evidence="11">snRNA-activating protein complex subunit 4</fullName>
    </recommendedName>
</protein>
<dbReference type="Gene3D" id="1.10.10.60">
    <property type="entry name" value="Homeodomain-like"/>
    <property type="match status" value="3"/>
</dbReference>
<feature type="domain" description="HTH myb-type" evidence="8">
    <location>
        <begin position="408"/>
        <end position="456"/>
    </location>
</feature>
<dbReference type="GO" id="GO:0042795">
    <property type="term" value="P:snRNA transcription by RNA polymerase II"/>
    <property type="evidence" value="ECO:0007669"/>
    <property type="project" value="TreeGrafter"/>
</dbReference>
<reference evidence="9" key="2">
    <citation type="submission" date="2022-06" db="UniProtKB">
        <authorList>
            <consortium name="EnsemblMetazoa"/>
        </authorList>
    </citation>
    <scope>IDENTIFICATION</scope>
    <source>
        <strain evidence="9">DF5081</strain>
    </source>
</reference>
<feature type="region of interest" description="Disordered" evidence="6">
    <location>
        <begin position="887"/>
        <end position="912"/>
    </location>
</feature>
<evidence type="ECO:0000256" key="4">
    <source>
        <dbReference type="ARBA" id="ARBA00023163"/>
    </source>
</evidence>
<dbReference type="PROSITE" id="PS51294">
    <property type="entry name" value="HTH_MYB"/>
    <property type="match status" value="2"/>
</dbReference>
<feature type="region of interest" description="Disordered" evidence="6">
    <location>
        <begin position="1"/>
        <end position="26"/>
    </location>
</feature>
<keyword evidence="10" id="KW-1185">Reference proteome</keyword>
<evidence type="ECO:0000256" key="2">
    <source>
        <dbReference type="ARBA" id="ARBA00023015"/>
    </source>
</evidence>
<feature type="domain" description="Myb-like" evidence="7">
    <location>
        <begin position="348"/>
        <end position="399"/>
    </location>
</feature>
<dbReference type="Pfam" id="PF00249">
    <property type="entry name" value="Myb_DNA-binding"/>
    <property type="match status" value="3"/>
</dbReference>
<dbReference type="SUPFAM" id="SSF46689">
    <property type="entry name" value="Homeodomain-like"/>
    <property type="match status" value="3"/>
</dbReference>
<dbReference type="InterPro" id="IPR051575">
    <property type="entry name" value="Myb-like_DNA-bd"/>
</dbReference>
<dbReference type="PROSITE" id="PS50090">
    <property type="entry name" value="MYB_LIKE"/>
    <property type="match status" value="4"/>
</dbReference>
<keyword evidence="4" id="KW-0804">Transcription</keyword>
<dbReference type="PANTHER" id="PTHR46621:SF1">
    <property type="entry name" value="SNRNA-ACTIVATING PROTEIN COMPLEX SUBUNIT 4"/>
    <property type="match status" value="1"/>
</dbReference>
<dbReference type="GO" id="GO:0019185">
    <property type="term" value="C:snRNA-activating protein complex"/>
    <property type="evidence" value="ECO:0007669"/>
    <property type="project" value="TreeGrafter"/>
</dbReference>
<dbReference type="Pfam" id="PF13921">
    <property type="entry name" value="Myb_DNA-bind_6"/>
    <property type="match status" value="1"/>
</dbReference>
<feature type="domain" description="Myb-like" evidence="7">
    <location>
        <begin position="301"/>
        <end position="347"/>
    </location>
</feature>
<evidence type="ECO:0000256" key="6">
    <source>
        <dbReference type="SAM" id="MobiDB-lite"/>
    </source>
</evidence>
<name>A0A8R1HYX3_CAEJA</name>
<keyword evidence="3" id="KW-0238">DNA-binding</keyword>
<dbReference type="GO" id="GO:0005634">
    <property type="term" value="C:nucleus"/>
    <property type="evidence" value="ECO:0007669"/>
    <property type="project" value="UniProtKB-SubCell"/>
</dbReference>
<organism evidence="9 10">
    <name type="scientific">Caenorhabditis japonica</name>
    <dbReference type="NCBI Taxonomy" id="281687"/>
    <lineage>
        <taxon>Eukaryota</taxon>
        <taxon>Metazoa</taxon>
        <taxon>Ecdysozoa</taxon>
        <taxon>Nematoda</taxon>
        <taxon>Chromadorea</taxon>
        <taxon>Rhabditida</taxon>
        <taxon>Rhabditina</taxon>
        <taxon>Rhabditomorpha</taxon>
        <taxon>Rhabditoidea</taxon>
        <taxon>Rhabditidae</taxon>
        <taxon>Peloderinae</taxon>
        <taxon>Caenorhabditis</taxon>
    </lineage>
</organism>
<reference evidence="10" key="1">
    <citation type="submission" date="2010-08" db="EMBL/GenBank/DDBJ databases">
        <authorList>
            <consortium name="Caenorhabditis japonica Sequencing Consortium"/>
            <person name="Wilson R.K."/>
        </authorList>
    </citation>
    <scope>NUCLEOTIDE SEQUENCE [LARGE SCALE GENOMIC DNA]</scope>
    <source>
        <strain evidence="10">DF5081</strain>
    </source>
</reference>
<keyword evidence="2" id="KW-0805">Transcription regulation</keyword>
<evidence type="ECO:0000256" key="5">
    <source>
        <dbReference type="ARBA" id="ARBA00023242"/>
    </source>
</evidence>
<evidence type="ECO:0000259" key="7">
    <source>
        <dbReference type="PROSITE" id="PS50090"/>
    </source>
</evidence>
<comment type="subcellular location">
    <subcellularLocation>
        <location evidence="1">Nucleus</location>
    </subcellularLocation>
</comment>
<proteinExistence type="predicted"/>
<evidence type="ECO:0000313" key="10">
    <source>
        <dbReference type="Proteomes" id="UP000005237"/>
    </source>
</evidence>
<dbReference type="SMART" id="SM00717">
    <property type="entry name" value="SANT"/>
    <property type="match status" value="5"/>
</dbReference>
<dbReference type="EnsemblMetazoa" id="CJA10075.1">
    <property type="protein sequence ID" value="CJA10075.1"/>
    <property type="gene ID" value="WBGene00129279"/>
</dbReference>
<dbReference type="GO" id="GO:0006457">
    <property type="term" value="P:protein folding"/>
    <property type="evidence" value="ECO:0007669"/>
    <property type="project" value="EnsemblMetazoa"/>
</dbReference>
<dbReference type="InterPro" id="IPR001005">
    <property type="entry name" value="SANT/Myb"/>
</dbReference>
<evidence type="ECO:0000256" key="1">
    <source>
        <dbReference type="ARBA" id="ARBA00004123"/>
    </source>
</evidence>
<dbReference type="CDD" id="cd00167">
    <property type="entry name" value="SANT"/>
    <property type="match status" value="4"/>
</dbReference>
<feature type="domain" description="Myb-like" evidence="7">
    <location>
        <begin position="242"/>
        <end position="294"/>
    </location>
</feature>
<dbReference type="GO" id="GO:0042796">
    <property type="term" value="P:snRNA transcription by RNA polymerase III"/>
    <property type="evidence" value="ECO:0007669"/>
    <property type="project" value="TreeGrafter"/>
</dbReference>
<sequence length="912" mass="105846">MDEGECSSSSAAPPPEQEQPPISTVPEEEQALPCTTIDELLIFNETYFEIIDQSIAFVDQQLADNRRKQKQLQEEQKMYKRADVTKRKVPVHLYMPPYFKDENGMCPPMSAEAREKQELKWFDPLMKEEKKWTPSEIKTLREAVKEAMIAQQMQPLCSRRDIVVSKLKNQDATTSSWERRQWTMELEDLMRKIAYIKSKSIEEVLTVSADYSVVPWNEIANVDFKGTRTEWAVKSKWMNELNPKWNKSAWSPEEIEQLRTLRESPQFTSWPMLALKLNTNRTAYQCMEKYKTEVAQHSREWTQEEDTKLIALTKLTAINGHIQWDKVAQFMPGRTRQQVRTRFSHTLDSKVKHGRWTDQEDMLLMCAVSRHGAKDWAKVAQAVQNRNDSQCRERWMNVLNRSANVSERFTLAEDEQLLYAVKVFGKGNWAKCQSLLPKKTARQLRRRYVQLIAAKLRMIAGFTTSVDAMKAGRRAPQEDELKEEDERDSAMIPNELMIETYQKLAREKPDINETPEEFYKRINELEKPVASRLRVLKARDDYDEIMEHINAIVEKHQRGDDGHEINEELAASSVLASVNITEVDIRYMIERSHTMSRCYRNRQNGRCVDQIGCRIRPIGINMDPSLMPVFDKDTPEEEKVMRLVESLCCSVRKHDIIGWGKRFWIEYRHVGARHAKAYAENMIRKKSAHLADWSMLALADTPRPTKITLPPTAASHNFLTMLQKARTGLNLLAAEHFYPTDVPLEKQPGFGNEQRETLDGKRRMNITLASEVQTSTQFNLFYARMRTILLEPMRLQFARETAAEEHDRLNREIDLEARQSEEEAVADGVIRRPLMKQEHGIPTVTPTLICHMLSDGIKIDTSDVLANLDKNTVARLTRKKRIEDTLEEVAKRPRSTSNSHFSIDTDDIDDNK</sequence>
<keyword evidence="5" id="KW-0539">Nucleus</keyword>
<dbReference type="PANTHER" id="PTHR46621">
    <property type="entry name" value="SNRNA-ACTIVATING PROTEIN COMPLEX SUBUNIT 4"/>
    <property type="match status" value="1"/>
</dbReference>